<dbReference type="InterPro" id="IPR016616">
    <property type="entry name" value="Bardet-Biedl_syndrome_2_prot"/>
</dbReference>
<dbReference type="RefSeq" id="XP_004994054.1">
    <property type="nucleotide sequence ID" value="XM_004993997.1"/>
</dbReference>
<name>F2U9J6_SALR5</name>
<dbReference type="InterPro" id="IPR055380">
    <property type="entry name" value="BBS2_hp_dom"/>
</dbReference>
<organism evidence="15">
    <name type="scientific">Salpingoeca rosetta (strain ATCC 50818 / BSB-021)</name>
    <dbReference type="NCBI Taxonomy" id="946362"/>
    <lineage>
        <taxon>Eukaryota</taxon>
        <taxon>Choanoflagellata</taxon>
        <taxon>Craspedida</taxon>
        <taxon>Salpingoecidae</taxon>
        <taxon>Salpingoeca</taxon>
    </lineage>
</organism>
<sequence length="720" mass="77410">MSAPSQLSTAFTLKLGFDVQPGCVAVGRLDGVHPCLVCAAPGGKVVVHSPHHAKGDVQHSKKRSDISVLRFNREVTRLCCGSLEASGASQQPDLVFVGSSDNLTAYDVVNNCDKFSVEAADGCSALCIGKLKDSDPLVFIGGTCSIYGYDADGNDQFWTVTGDDVTAMAVGPFTTGDAELVVGSEDFDIRSFNADAELLVEISERDAITQLIRLSGQRFAFSLANGTVGVFQSSTLLWSHKTKHQATALAAYDINFDGVPELAVGWADGRVDVFNPKTGDIITSQSMKAAIAGLAVADYRMEGKETLIAVSIDGRVCGFSIGMQRDQRHTAAPVVQEDLSARLRLLQQKKKDLQYRLSALSQQTAGTKRKQQQPSEQDHMIMATHITTELKAEDGKVILTIATSSGAPIRSVVLFADGLFEGESYVMHCAESAKSDITISLVPPRLEAFVIDAKVLVGPPTATKLGVCEVRVHVPKFASFHRADVPEPTGAVTFPLQAAQTDKVVAWVNKHFLLPSPVTGLVPPIGFASPSGSIYLVQHGNNLVIGADRGELASILLQSLTSEVKLKAAESAKSTFPSQLEELQDTLRSVSDLHAARQKLSVEIADQSNLAKSLLLRAEDYRMMGNFAMMRGTYLQLGDVNRDLIKAYNIRNSNYDELVRQLKALNQFISRTADLYVGKARTDLIASCRAAIKANDMDQLFNLLKSGATASPSSPSATDV</sequence>
<keyword evidence="15" id="KW-1185">Reference proteome</keyword>
<dbReference type="InParanoid" id="F2U9J6"/>
<dbReference type="PANTHER" id="PTHR32465:SF0">
    <property type="entry name" value="BARDET-BIEDL SYNDROME 2 PROTEIN"/>
    <property type="match status" value="1"/>
</dbReference>
<dbReference type="Proteomes" id="UP000007799">
    <property type="component" value="Unassembled WGS sequence"/>
</dbReference>
<evidence type="ECO:0000256" key="1">
    <source>
        <dbReference type="ARBA" id="ARBA00004138"/>
    </source>
</evidence>
<dbReference type="Pfam" id="PF23350">
    <property type="entry name" value="BBS2_pf"/>
    <property type="match status" value="1"/>
</dbReference>
<dbReference type="InterPro" id="IPR011047">
    <property type="entry name" value="Quinoprotein_ADH-like_sf"/>
</dbReference>
<dbReference type="InterPro" id="IPR029430">
    <property type="entry name" value="BBS2_N"/>
</dbReference>
<dbReference type="GO" id="GO:1905515">
    <property type="term" value="P:non-motile cilium assembly"/>
    <property type="evidence" value="ECO:0007669"/>
    <property type="project" value="InterPro"/>
</dbReference>
<dbReference type="STRING" id="946362.F2U9J6"/>
<dbReference type="Pfam" id="PF14782">
    <property type="entry name" value="BBS2_GAE"/>
    <property type="match status" value="1"/>
</dbReference>
<reference evidence="14" key="1">
    <citation type="submission" date="2009-08" db="EMBL/GenBank/DDBJ databases">
        <title>Annotation of Salpingoeca rosetta.</title>
        <authorList>
            <consortium name="The Broad Institute Genome Sequencing Platform"/>
            <person name="Russ C."/>
            <person name="Cuomo C."/>
            <person name="Burger G."/>
            <person name="Gray M.W."/>
            <person name="Holland P.W.H."/>
            <person name="King N."/>
            <person name="Lang F.B.F."/>
            <person name="Roger A.J."/>
            <person name="Ruiz-Trillo I."/>
            <person name="Young S.K."/>
            <person name="Zeng Q."/>
            <person name="Gargeya S."/>
            <person name="Alvarado L."/>
            <person name="Berlin A."/>
            <person name="Chapman S.B."/>
            <person name="Chen Z."/>
            <person name="Freedman E."/>
            <person name="Gellesch M."/>
            <person name="Goldberg J."/>
            <person name="Griggs A."/>
            <person name="Gujja S."/>
            <person name="Heilman E."/>
            <person name="Heiman D."/>
            <person name="Howarth C."/>
            <person name="Mehta T."/>
            <person name="Neiman D."/>
            <person name="Pearson M."/>
            <person name="Roberts A."/>
            <person name="Saif S."/>
            <person name="Shea T."/>
            <person name="Shenoy N."/>
            <person name="Sisk P."/>
            <person name="Stolte C."/>
            <person name="Sykes S."/>
            <person name="White J."/>
            <person name="Yandava C."/>
            <person name="Haas B."/>
            <person name="Nusbaum C."/>
            <person name="Birren B."/>
        </authorList>
    </citation>
    <scope>NUCLEOTIDE SEQUENCE [LARGE SCALE GENOMIC DNA]</scope>
    <source>
        <strain evidence="14">ATCC 50818</strain>
    </source>
</reference>
<evidence type="ECO:0000259" key="8">
    <source>
        <dbReference type="Pfam" id="PF14781"/>
    </source>
</evidence>
<dbReference type="GO" id="GO:0034464">
    <property type="term" value="C:BBSome"/>
    <property type="evidence" value="ECO:0007669"/>
    <property type="project" value="InterPro"/>
</dbReference>
<dbReference type="OrthoDB" id="2120021at2759"/>
<evidence type="ECO:0000259" key="12">
    <source>
        <dbReference type="Pfam" id="PF23351"/>
    </source>
</evidence>
<dbReference type="KEGG" id="sre:PTSG_12207"/>
<accession>F2U9J6</accession>
<feature type="domain" description="Ciliary BBSome complex subunit 2 N-terminal" evidence="8">
    <location>
        <begin position="25"/>
        <end position="129"/>
    </location>
</feature>
<dbReference type="Pfam" id="PF23351">
    <property type="entry name" value="BBS2_CtH"/>
    <property type="match status" value="1"/>
</dbReference>
<feature type="domain" description="Ciliary BBSome complex subunit 2 middle region" evidence="10">
    <location>
        <begin position="167"/>
        <end position="273"/>
    </location>
</feature>
<evidence type="ECO:0000259" key="9">
    <source>
        <dbReference type="Pfam" id="PF14782"/>
    </source>
</evidence>
<dbReference type="GeneID" id="16074632"/>
<evidence type="ECO:0000256" key="6">
    <source>
        <dbReference type="ARBA" id="ARBA00023273"/>
    </source>
</evidence>
<dbReference type="Pfam" id="PF14781">
    <property type="entry name" value="BBS2_N"/>
    <property type="match status" value="1"/>
</dbReference>
<dbReference type="InterPro" id="IPR015943">
    <property type="entry name" value="WD40/YVTN_repeat-like_dom_sf"/>
</dbReference>
<evidence type="ECO:0000259" key="11">
    <source>
        <dbReference type="Pfam" id="PF23350"/>
    </source>
</evidence>
<dbReference type="PIRSF" id="PIRSF013684">
    <property type="entry name" value="BBS2"/>
    <property type="match status" value="1"/>
</dbReference>
<keyword evidence="4" id="KW-0969">Cilium</keyword>
<evidence type="ECO:0000259" key="13">
    <source>
        <dbReference type="Pfam" id="PF23353"/>
    </source>
</evidence>
<dbReference type="FunCoup" id="F2U9J6">
    <property type="interactions" value="295"/>
</dbReference>
<dbReference type="EMBL" id="GL832965">
    <property type="protein sequence ID" value="EGD73023.1"/>
    <property type="molecule type" value="Genomic_DNA"/>
</dbReference>
<dbReference type="InterPro" id="IPR029333">
    <property type="entry name" value="BBS2_GAE_dom"/>
</dbReference>
<evidence type="ECO:0000256" key="5">
    <source>
        <dbReference type="ARBA" id="ARBA00023212"/>
    </source>
</evidence>
<keyword evidence="7" id="KW-0175">Coiled coil</keyword>
<keyword evidence="6" id="KW-0966">Cell projection</keyword>
<dbReference type="InterPro" id="IPR055379">
    <property type="entry name" value="BBS2_pf_dom"/>
</dbReference>
<feature type="domain" description="BBS2 hairpin" evidence="13">
    <location>
        <begin position="577"/>
        <end position="673"/>
    </location>
</feature>
<feature type="coiled-coil region" evidence="7">
    <location>
        <begin position="336"/>
        <end position="363"/>
    </location>
</feature>
<evidence type="ECO:0000259" key="10">
    <source>
        <dbReference type="Pfam" id="PF14783"/>
    </source>
</evidence>
<evidence type="ECO:0000313" key="15">
    <source>
        <dbReference type="Proteomes" id="UP000007799"/>
    </source>
</evidence>
<dbReference type="PANTHER" id="PTHR32465">
    <property type="entry name" value="BARDET-BIEDL SYNDROME 2 PROTEIN"/>
    <property type="match status" value="1"/>
</dbReference>
<evidence type="ECO:0000256" key="4">
    <source>
        <dbReference type="ARBA" id="ARBA00023069"/>
    </source>
</evidence>
<evidence type="ECO:0000313" key="14">
    <source>
        <dbReference type="EMBL" id="EGD73023.1"/>
    </source>
</evidence>
<feature type="domain" description="BBS2 C-terminal helix bundle" evidence="12">
    <location>
        <begin position="679"/>
        <end position="705"/>
    </location>
</feature>
<feature type="domain" description="BBS2 platform" evidence="11">
    <location>
        <begin position="481"/>
        <end position="562"/>
    </location>
</feature>
<dbReference type="AlphaFoldDB" id="F2U9J6"/>
<dbReference type="InterPro" id="IPR055381">
    <property type="entry name" value="BBS2_CtH_dom"/>
</dbReference>
<dbReference type="eggNOG" id="ENOG502QPWU">
    <property type="taxonomic scope" value="Eukaryota"/>
</dbReference>
<keyword evidence="3" id="KW-0963">Cytoplasm</keyword>
<evidence type="ECO:0000256" key="3">
    <source>
        <dbReference type="ARBA" id="ARBA00022490"/>
    </source>
</evidence>
<dbReference type="GO" id="GO:0031514">
    <property type="term" value="C:motile cilium"/>
    <property type="evidence" value="ECO:0007669"/>
    <property type="project" value="TreeGrafter"/>
</dbReference>
<proteinExistence type="predicted"/>
<dbReference type="GO" id="GO:0016020">
    <property type="term" value="C:membrane"/>
    <property type="evidence" value="ECO:0007669"/>
    <property type="project" value="TreeGrafter"/>
</dbReference>
<gene>
    <name evidence="14" type="ORF">PTSG_12207</name>
</gene>
<evidence type="ECO:0000256" key="2">
    <source>
        <dbReference type="ARBA" id="ARBA00004245"/>
    </source>
</evidence>
<dbReference type="Pfam" id="PF14783">
    <property type="entry name" value="BBS2_Mid"/>
    <property type="match status" value="1"/>
</dbReference>
<evidence type="ECO:0008006" key="16">
    <source>
        <dbReference type="Google" id="ProtNLM"/>
    </source>
</evidence>
<dbReference type="OMA" id="MSDGANC"/>
<evidence type="ECO:0000256" key="7">
    <source>
        <dbReference type="SAM" id="Coils"/>
    </source>
</evidence>
<dbReference type="Pfam" id="PF23353">
    <property type="entry name" value="BBS2_hp"/>
    <property type="match status" value="1"/>
</dbReference>
<protein>
    <recommendedName>
        <fullName evidence="16">Bardet-Biedl syndrome 2 protein homolog</fullName>
    </recommendedName>
</protein>
<comment type="subcellular location">
    <subcellularLocation>
        <location evidence="1">Cell projection</location>
        <location evidence="1">Cilium</location>
    </subcellularLocation>
    <subcellularLocation>
        <location evidence="2">Cytoplasm</location>
        <location evidence="2">Cytoskeleton</location>
    </subcellularLocation>
</comment>
<dbReference type="InterPro" id="IPR029429">
    <property type="entry name" value="BBS2_Mid"/>
</dbReference>
<keyword evidence="5" id="KW-0206">Cytoskeleton</keyword>
<dbReference type="SUPFAM" id="SSF50998">
    <property type="entry name" value="Quinoprotein alcohol dehydrogenase-like"/>
    <property type="match status" value="1"/>
</dbReference>
<feature type="domain" description="BBS2 GAE" evidence="9">
    <location>
        <begin position="393"/>
        <end position="477"/>
    </location>
</feature>
<dbReference type="Gene3D" id="2.130.10.10">
    <property type="entry name" value="YVTN repeat-like/Quinoprotein amine dehydrogenase"/>
    <property type="match status" value="1"/>
</dbReference>
<dbReference type="GO" id="GO:0036064">
    <property type="term" value="C:ciliary basal body"/>
    <property type="evidence" value="ECO:0007669"/>
    <property type="project" value="TreeGrafter"/>
</dbReference>